<gene>
    <name evidence="1" type="ORF">HAL013_01110</name>
</gene>
<dbReference type="RefSeq" id="WP_053940653.1">
    <property type="nucleotide sequence ID" value="NZ_CDMH01000006.1"/>
</dbReference>
<organism evidence="1 2">
    <name type="scientific">Helicobacter ailurogastricus</name>
    <dbReference type="NCBI Taxonomy" id="1578720"/>
    <lineage>
        <taxon>Bacteria</taxon>
        <taxon>Pseudomonadati</taxon>
        <taxon>Campylobacterota</taxon>
        <taxon>Epsilonproteobacteria</taxon>
        <taxon>Campylobacterales</taxon>
        <taxon>Helicobacteraceae</taxon>
        <taxon>Helicobacter</taxon>
    </lineage>
</organism>
<evidence type="ECO:0000313" key="1">
    <source>
        <dbReference type="EMBL" id="CRF41962.1"/>
    </source>
</evidence>
<protein>
    <submittedName>
        <fullName evidence="1">Uncharacterized protein</fullName>
    </submittedName>
</protein>
<evidence type="ECO:0000313" key="2">
    <source>
        <dbReference type="Proteomes" id="UP000045175"/>
    </source>
</evidence>
<accession>A0A0K2X638</accession>
<dbReference type="EMBL" id="CDMH01000006">
    <property type="protein sequence ID" value="CRF41962.1"/>
    <property type="molecule type" value="Genomic_DNA"/>
</dbReference>
<name>A0A0K2X638_9HELI</name>
<dbReference type="Proteomes" id="UP000045175">
    <property type="component" value="Unassembled WGS sequence"/>
</dbReference>
<dbReference type="AlphaFoldDB" id="A0A0K2X638"/>
<proteinExistence type="predicted"/>
<reference evidence="1 2" key="1">
    <citation type="submission" date="2014-12" db="EMBL/GenBank/DDBJ databases">
        <authorList>
            <person name="Jaenicke S."/>
        </authorList>
    </citation>
    <scope>NUCLEOTIDE SEQUENCE [LARGE SCALE GENOMIC DNA]</scope>
    <source>
        <strain evidence="1">ASB13</strain>
    </source>
</reference>
<sequence>MPRFFYALVCVTLLQANPMQTLKTWTKEFLNAQTKENTTLLPKASDDPAYKLEFAPYTLLYALGSVGPNSGVCLGVLFKGQLFKGFCAHGVNVVHLSKDRETLRLELLNRTPATPTTAPKETGYTLIFGLIKGTFYLTSLARLNQPPTYYSTAPTYAMGAINDALLDKLTTPPPPLAQAKVPQPTPSQSAAFAPKIQTANIGDYSLSTIYGPKEQCVEIKEYDRARGRFCLAGAGVVGFKTQGPYLELHLKPADAPAFILTFESVEGDLELKRYTQGSQVFYNQSKDDPHNTHPLPLSALTPKFLQGLKLR</sequence>